<dbReference type="RefSeq" id="WP_319955862.1">
    <property type="nucleotide sequence ID" value="NZ_JAXAVX010000018.1"/>
</dbReference>
<evidence type="ECO:0000313" key="5">
    <source>
        <dbReference type="EMBL" id="MDX8153712.1"/>
    </source>
</evidence>
<sequence>MRPPTVASPPAPIAEPAVRRLASDWARELDTLAEEMHTYLLARVPEASSDPEISRLTLASCASNIEAMLSMIRHGIPASAIEAPIAALEHARRMAARGHGIDVTLRFYRVGHAYFWERWSVDLVHAIEDRDRLVTALSATAGFLFHYIDVISGLVSTEYLAERERRQRRAAVVRADLVRAVLAGEAIERTATEQALGHQFGPRQVAFLCWSDDDPATLERAAGTVTSALGAGRSLVVPDGAHALAGWLNATRDVDPDDLARRVAEVAPDVRFALGGPGAGIAGFRRSHDEAQRARRIAQLLEAGAAPVTAYRDVALVDLLSRDLEAARAFVRAELGDLAADDAATRRDRETLLAVLSPHGGPGVAAHRLGVHRNTVLQRVRRAEALRGVPTGTRSTELLAALLLAATLDRTVLD</sequence>
<dbReference type="InterPro" id="IPR025751">
    <property type="entry name" value="RsbRD_N_dom"/>
</dbReference>
<dbReference type="Pfam" id="PF14361">
    <property type="entry name" value="RsbRD_N"/>
    <property type="match status" value="1"/>
</dbReference>
<evidence type="ECO:0000259" key="3">
    <source>
        <dbReference type="Pfam" id="PF14361"/>
    </source>
</evidence>
<dbReference type="Proteomes" id="UP001277761">
    <property type="component" value="Unassembled WGS sequence"/>
</dbReference>
<gene>
    <name evidence="5" type="ORF">SK069_19100</name>
</gene>
<dbReference type="Gene3D" id="1.10.10.2840">
    <property type="entry name" value="PucR C-terminal helix-turn-helix domain"/>
    <property type="match status" value="1"/>
</dbReference>
<evidence type="ECO:0000259" key="4">
    <source>
        <dbReference type="Pfam" id="PF17853"/>
    </source>
</evidence>
<evidence type="ECO:0000313" key="6">
    <source>
        <dbReference type="Proteomes" id="UP001277761"/>
    </source>
</evidence>
<dbReference type="Pfam" id="PF13556">
    <property type="entry name" value="HTH_30"/>
    <property type="match status" value="1"/>
</dbReference>
<dbReference type="PANTHER" id="PTHR33744:SF1">
    <property type="entry name" value="DNA-BINDING TRANSCRIPTIONAL ACTIVATOR ADER"/>
    <property type="match status" value="1"/>
</dbReference>
<comment type="similarity">
    <text evidence="1">Belongs to the CdaR family.</text>
</comment>
<evidence type="ECO:0000259" key="2">
    <source>
        <dbReference type="Pfam" id="PF13556"/>
    </source>
</evidence>
<proteinExistence type="inferred from homology"/>
<feature type="domain" description="RsbT co-antagonist protein RsbRD N-terminal" evidence="3">
    <location>
        <begin position="30"/>
        <end position="173"/>
    </location>
</feature>
<name>A0ABU4VPD9_9ACTN</name>
<evidence type="ECO:0000256" key="1">
    <source>
        <dbReference type="ARBA" id="ARBA00006754"/>
    </source>
</evidence>
<accession>A0ABU4VPD9</accession>
<dbReference type="InterPro" id="IPR041522">
    <property type="entry name" value="CdaR_GGDEF"/>
</dbReference>
<dbReference type="InterPro" id="IPR051448">
    <property type="entry name" value="CdaR-like_regulators"/>
</dbReference>
<comment type="caution">
    <text evidence="5">The sequence shown here is derived from an EMBL/GenBank/DDBJ whole genome shotgun (WGS) entry which is preliminary data.</text>
</comment>
<feature type="domain" description="CdaR GGDEF-like" evidence="4">
    <location>
        <begin position="193"/>
        <end position="297"/>
    </location>
</feature>
<reference evidence="5 6" key="1">
    <citation type="submission" date="2023-11" db="EMBL/GenBank/DDBJ databases">
        <authorList>
            <person name="Xu M."/>
            <person name="Jiang T."/>
        </authorList>
    </citation>
    <scope>NUCLEOTIDE SEQUENCE [LARGE SCALE GENOMIC DNA]</scope>
    <source>
        <strain evidence="5 6">SD</strain>
    </source>
</reference>
<feature type="domain" description="PucR C-terminal helix-turn-helix" evidence="2">
    <location>
        <begin position="350"/>
        <end position="396"/>
    </location>
</feature>
<protein>
    <submittedName>
        <fullName evidence="5">Helix-turn-helix domain-containing protein</fullName>
    </submittedName>
</protein>
<dbReference type="Pfam" id="PF17853">
    <property type="entry name" value="GGDEF_2"/>
    <property type="match status" value="1"/>
</dbReference>
<dbReference type="InterPro" id="IPR025736">
    <property type="entry name" value="PucR_C-HTH_dom"/>
</dbReference>
<keyword evidence="6" id="KW-1185">Reference proteome</keyword>
<dbReference type="EMBL" id="JAXAVX010000018">
    <property type="protein sequence ID" value="MDX8153712.1"/>
    <property type="molecule type" value="Genomic_DNA"/>
</dbReference>
<dbReference type="PANTHER" id="PTHR33744">
    <property type="entry name" value="CARBOHYDRATE DIACID REGULATOR"/>
    <property type="match status" value="1"/>
</dbReference>
<dbReference type="InterPro" id="IPR042070">
    <property type="entry name" value="PucR_C-HTH_sf"/>
</dbReference>
<organism evidence="5 6">
    <name type="scientific">Patulibacter brassicae</name>
    <dbReference type="NCBI Taxonomy" id="1705717"/>
    <lineage>
        <taxon>Bacteria</taxon>
        <taxon>Bacillati</taxon>
        <taxon>Actinomycetota</taxon>
        <taxon>Thermoleophilia</taxon>
        <taxon>Solirubrobacterales</taxon>
        <taxon>Patulibacteraceae</taxon>
        <taxon>Patulibacter</taxon>
    </lineage>
</organism>